<comment type="caution">
    <text evidence="1">The sequence shown here is derived from an EMBL/GenBank/DDBJ whole genome shotgun (WGS) entry which is preliminary data.</text>
</comment>
<gene>
    <name evidence="1" type="ORF">HKW66_Vig0077210</name>
</gene>
<proteinExistence type="predicted"/>
<dbReference type="EMBL" id="JABFOF010000006">
    <property type="protein sequence ID" value="KAG2394904.1"/>
    <property type="molecule type" value="Genomic_DNA"/>
</dbReference>
<sequence length="212" mass="23672">MIDNEIATLVHEWRTRARIEENSKCSGAGVCLSCVANGYVVDYEITYQVEGSASSDTEGARDASSHSDGIHYTNIWALRDEPELCHEELKDIHCDQTHEASNPLNIKLKIQKHKPQLRSIISGKHFPLEDEKCNITQFDLNRFVVGPLRFAFPLWSLVLPNSSSPFARFVTEHAFEVLEDSFGVRQLHGDGCSDGVVASELTPDGRMDGRVS</sequence>
<dbReference type="AlphaFoldDB" id="A0A8T0K5G1"/>
<reference evidence="1 2" key="1">
    <citation type="submission" date="2020-05" db="EMBL/GenBank/DDBJ databases">
        <title>Vigna angularis (adzuki bean) Var. LongXiaoDou No. 4 denovo assembly.</title>
        <authorList>
            <person name="Xiang H."/>
        </authorList>
    </citation>
    <scope>NUCLEOTIDE SEQUENCE [LARGE SCALE GENOMIC DNA]</scope>
    <source>
        <tissue evidence="1">Leaf</tissue>
    </source>
</reference>
<name>A0A8T0K5G1_PHAAN</name>
<organism evidence="1 2">
    <name type="scientific">Phaseolus angularis</name>
    <name type="common">Azuki bean</name>
    <name type="synonym">Vigna angularis</name>
    <dbReference type="NCBI Taxonomy" id="3914"/>
    <lineage>
        <taxon>Eukaryota</taxon>
        <taxon>Viridiplantae</taxon>
        <taxon>Streptophyta</taxon>
        <taxon>Embryophyta</taxon>
        <taxon>Tracheophyta</taxon>
        <taxon>Spermatophyta</taxon>
        <taxon>Magnoliopsida</taxon>
        <taxon>eudicotyledons</taxon>
        <taxon>Gunneridae</taxon>
        <taxon>Pentapetalae</taxon>
        <taxon>rosids</taxon>
        <taxon>fabids</taxon>
        <taxon>Fabales</taxon>
        <taxon>Fabaceae</taxon>
        <taxon>Papilionoideae</taxon>
        <taxon>50 kb inversion clade</taxon>
        <taxon>NPAAA clade</taxon>
        <taxon>indigoferoid/millettioid clade</taxon>
        <taxon>Phaseoleae</taxon>
        <taxon>Vigna</taxon>
    </lineage>
</organism>
<dbReference type="Proteomes" id="UP000743370">
    <property type="component" value="Unassembled WGS sequence"/>
</dbReference>
<evidence type="ECO:0000313" key="2">
    <source>
        <dbReference type="Proteomes" id="UP000743370"/>
    </source>
</evidence>
<protein>
    <submittedName>
        <fullName evidence="1">Uncharacterized protein</fullName>
    </submittedName>
</protein>
<accession>A0A8T0K5G1</accession>
<evidence type="ECO:0000313" key="1">
    <source>
        <dbReference type="EMBL" id="KAG2394904.1"/>
    </source>
</evidence>